<sequence>MNDPKTASLKKNAVGTAHIIFFVVAAAAPLTAVVGASPAAFAFGNGAGLPGAFLIAGAVYAVFGAAFTAMSRHCGSAGGFYGYIARGLGRPASVAGAFIAIAAYSAIQVAIYALFGLFAAERLASFGLHLPWWSVGMPAVIVAHLCGRRGIEFSGAVLGILMVLEVVIMLILDFAILLNGAKSGVSVEGFKPSVLFGPGLGVSLVFVVASYVGFEATTIFSEEAKNPDRTIPKATYLAVGLITLLYAFSTWTISLDYGTSQIAGAARADPSNLYFNVAQRLLGDAPRIVMETLLLTSLFASFLAFHNTITRYLFALARDRLLPPWLGHVDPKFSAPSVAGKIQSASALLFLALFALLGVDPYAVVFSWLSAFATIGILVVQFMVAVSAWLFFRKDSRGVGFFRRAAAPIISAVGLATWLILVCLNLQLLSGSDSKLIQSFPAVIFGIGIAGVVSALCMRKRRPQEYARLGEALGAIG</sequence>
<proteinExistence type="predicted"/>
<dbReference type="PANTHER" id="PTHR42770:SF16">
    <property type="entry name" value="AMINO ACID PERMEASE"/>
    <property type="match status" value="1"/>
</dbReference>
<feature type="transmembrane region" description="Helical" evidence="5">
    <location>
        <begin position="338"/>
        <end position="359"/>
    </location>
</feature>
<feature type="transmembrane region" description="Helical" evidence="5">
    <location>
        <begin position="193"/>
        <end position="214"/>
    </location>
</feature>
<dbReference type="AlphaFoldDB" id="A0A9X1DH79"/>
<dbReference type="Pfam" id="PF00324">
    <property type="entry name" value="AA_permease"/>
    <property type="match status" value="1"/>
</dbReference>
<dbReference type="Proteomes" id="UP001138757">
    <property type="component" value="Unassembled WGS sequence"/>
</dbReference>
<name>A0A9X1DH79_9SPHN</name>
<keyword evidence="2 5" id="KW-0812">Transmembrane</keyword>
<evidence type="ECO:0000259" key="6">
    <source>
        <dbReference type="Pfam" id="PF00324"/>
    </source>
</evidence>
<accession>A0A9X1DH79</accession>
<evidence type="ECO:0000256" key="1">
    <source>
        <dbReference type="ARBA" id="ARBA00004141"/>
    </source>
</evidence>
<evidence type="ECO:0000313" key="7">
    <source>
        <dbReference type="EMBL" id="MBT2189258.1"/>
    </source>
</evidence>
<protein>
    <submittedName>
        <fullName evidence="7">APC family permease</fullName>
    </submittedName>
</protein>
<feature type="transmembrane region" description="Helical" evidence="5">
    <location>
        <begin position="52"/>
        <end position="71"/>
    </location>
</feature>
<keyword evidence="4 5" id="KW-0472">Membrane</keyword>
<dbReference type="Gene3D" id="1.20.1740.10">
    <property type="entry name" value="Amino acid/polyamine transporter I"/>
    <property type="match status" value="1"/>
</dbReference>
<evidence type="ECO:0000256" key="2">
    <source>
        <dbReference type="ARBA" id="ARBA00022692"/>
    </source>
</evidence>
<dbReference type="GO" id="GO:0016020">
    <property type="term" value="C:membrane"/>
    <property type="evidence" value="ECO:0007669"/>
    <property type="project" value="UniProtKB-SubCell"/>
</dbReference>
<feature type="transmembrane region" description="Helical" evidence="5">
    <location>
        <begin position="130"/>
        <end position="146"/>
    </location>
</feature>
<comment type="caution">
    <text evidence="7">The sequence shown here is derived from an EMBL/GenBank/DDBJ whole genome shotgun (WGS) entry which is preliminary data.</text>
</comment>
<evidence type="ECO:0000256" key="5">
    <source>
        <dbReference type="SAM" id="Phobius"/>
    </source>
</evidence>
<feature type="transmembrane region" description="Helical" evidence="5">
    <location>
        <begin position="365"/>
        <end position="392"/>
    </location>
</feature>
<feature type="transmembrane region" description="Helical" evidence="5">
    <location>
        <begin position="293"/>
        <end position="317"/>
    </location>
</feature>
<feature type="transmembrane region" description="Helical" evidence="5">
    <location>
        <begin position="158"/>
        <end position="181"/>
    </location>
</feature>
<keyword evidence="8" id="KW-1185">Reference proteome</keyword>
<evidence type="ECO:0000256" key="4">
    <source>
        <dbReference type="ARBA" id="ARBA00023136"/>
    </source>
</evidence>
<dbReference type="GO" id="GO:0055085">
    <property type="term" value="P:transmembrane transport"/>
    <property type="evidence" value="ECO:0007669"/>
    <property type="project" value="InterPro"/>
</dbReference>
<evidence type="ECO:0000313" key="8">
    <source>
        <dbReference type="Proteomes" id="UP001138757"/>
    </source>
</evidence>
<dbReference type="InterPro" id="IPR050367">
    <property type="entry name" value="APC_superfamily"/>
</dbReference>
<feature type="transmembrane region" description="Helical" evidence="5">
    <location>
        <begin position="440"/>
        <end position="458"/>
    </location>
</feature>
<dbReference type="EMBL" id="JAHGAW010000016">
    <property type="protein sequence ID" value="MBT2189258.1"/>
    <property type="molecule type" value="Genomic_DNA"/>
</dbReference>
<organism evidence="7 8">
    <name type="scientific">Sphingobium nicotianae</name>
    <dbReference type="NCBI Taxonomy" id="2782607"/>
    <lineage>
        <taxon>Bacteria</taxon>
        <taxon>Pseudomonadati</taxon>
        <taxon>Pseudomonadota</taxon>
        <taxon>Alphaproteobacteria</taxon>
        <taxon>Sphingomonadales</taxon>
        <taxon>Sphingomonadaceae</taxon>
        <taxon>Sphingobium</taxon>
    </lineage>
</organism>
<feature type="transmembrane region" description="Helical" evidence="5">
    <location>
        <begin position="92"/>
        <end position="118"/>
    </location>
</feature>
<dbReference type="PIRSF" id="PIRSF006060">
    <property type="entry name" value="AA_transporter"/>
    <property type="match status" value="1"/>
</dbReference>
<feature type="transmembrane region" description="Helical" evidence="5">
    <location>
        <begin position="404"/>
        <end position="428"/>
    </location>
</feature>
<keyword evidence="3 5" id="KW-1133">Transmembrane helix</keyword>
<dbReference type="RefSeq" id="WP_214625513.1">
    <property type="nucleotide sequence ID" value="NZ_JAHGAW010000016.1"/>
</dbReference>
<gene>
    <name evidence="7" type="ORF">KK488_20095</name>
</gene>
<dbReference type="PANTHER" id="PTHR42770">
    <property type="entry name" value="AMINO ACID TRANSPORTER-RELATED"/>
    <property type="match status" value="1"/>
</dbReference>
<feature type="transmembrane region" description="Helical" evidence="5">
    <location>
        <begin position="234"/>
        <end position="253"/>
    </location>
</feature>
<reference evidence="7" key="1">
    <citation type="submission" date="2021-05" db="EMBL/GenBank/DDBJ databases">
        <title>Genome of Sphingobium sp. strain.</title>
        <authorList>
            <person name="Fan R."/>
        </authorList>
    </citation>
    <scope>NUCLEOTIDE SEQUENCE</scope>
    <source>
        <strain evidence="7">H33</strain>
    </source>
</reference>
<comment type="subcellular location">
    <subcellularLocation>
        <location evidence="1">Membrane</location>
        <topology evidence="1">Multi-pass membrane protein</topology>
    </subcellularLocation>
</comment>
<dbReference type="InterPro" id="IPR004841">
    <property type="entry name" value="AA-permease/SLC12A_dom"/>
</dbReference>
<evidence type="ECO:0000256" key="3">
    <source>
        <dbReference type="ARBA" id="ARBA00022989"/>
    </source>
</evidence>
<feature type="domain" description="Amino acid permease/ SLC12A" evidence="6">
    <location>
        <begin position="18"/>
        <end position="427"/>
    </location>
</feature>